<feature type="compositionally biased region" description="Polar residues" evidence="1">
    <location>
        <begin position="9"/>
        <end position="34"/>
    </location>
</feature>
<feature type="compositionally biased region" description="Low complexity" evidence="1">
    <location>
        <begin position="205"/>
        <end position="231"/>
    </location>
</feature>
<feature type="region of interest" description="Disordered" evidence="1">
    <location>
        <begin position="76"/>
        <end position="141"/>
    </location>
</feature>
<keyword evidence="3" id="KW-1185">Reference proteome</keyword>
<sequence length="290" mass="30543">MANAGPVPSCSTNGSSTGWRASTSLNQRVGTSSGRCRPRPNGASAMRSLRWSMPAKDGSGWTTTCPVSGWNQFTAASSAKRRPWESGCRNPIARSKPDRRRRSSFSDQSDGTTCSSVEAMIRQPRKRPVRSMSHDSAGAREDAVTTVSADCGQRPRFATSCAPLQTGSPAVGGMMMSRRGWRVRSIARGSAGSLTRTRAREYSHAAGSAGGSPAARSAARPPEAARCRASSTSAGRPVNASAQRLCLTSASSFASLSIAFMCSWSAMAASTRTMTARMMCGNNSSAAVRR</sequence>
<proteinExistence type="predicted"/>
<accession>A0A495W1K9</accession>
<dbReference type="Proteomes" id="UP000282084">
    <property type="component" value="Unassembled WGS sequence"/>
</dbReference>
<reference evidence="2 3" key="1">
    <citation type="submission" date="2018-10" db="EMBL/GenBank/DDBJ databases">
        <title>Sequencing the genomes of 1000 actinobacteria strains.</title>
        <authorList>
            <person name="Klenk H.-P."/>
        </authorList>
    </citation>
    <scope>NUCLEOTIDE SEQUENCE [LARGE SCALE GENOMIC DNA]</scope>
    <source>
        <strain evidence="2 3">DSM 43800</strain>
    </source>
</reference>
<name>A0A495W1K9_9PSEU</name>
<feature type="region of interest" description="Disordered" evidence="1">
    <location>
        <begin position="1"/>
        <end position="61"/>
    </location>
</feature>
<feature type="region of interest" description="Disordered" evidence="1">
    <location>
        <begin position="192"/>
        <end position="234"/>
    </location>
</feature>
<evidence type="ECO:0000313" key="3">
    <source>
        <dbReference type="Proteomes" id="UP000282084"/>
    </source>
</evidence>
<protein>
    <submittedName>
        <fullName evidence="2">Uncharacterized protein</fullName>
    </submittedName>
</protein>
<dbReference type="AlphaFoldDB" id="A0A495W1K9"/>
<dbReference type="EMBL" id="RBXO01000001">
    <property type="protein sequence ID" value="RKT55552.1"/>
    <property type="molecule type" value="Genomic_DNA"/>
</dbReference>
<comment type="caution">
    <text evidence="2">The sequence shown here is derived from an EMBL/GenBank/DDBJ whole genome shotgun (WGS) entry which is preliminary data.</text>
</comment>
<evidence type="ECO:0000313" key="2">
    <source>
        <dbReference type="EMBL" id="RKT55552.1"/>
    </source>
</evidence>
<evidence type="ECO:0000256" key="1">
    <source>
        <dbReference type="SAM" id="MobiDB-lite"/>
    </source>
</evidence>
<organism evidence="2 3">
    <name type="scientific">Saccharothrix australiensis</name>
    <dbReference type="NCBI Taxonomy" id="2072"/>
    <lineage>
        <taxon>Bacteria</taxon>
        <taxon>Bacillati</taxon>
        <taxon>Actinomycetota</taxon>
        <taxon>Actinomycetes</taxon>
        <taxon>Pseudonocardiales</taxon>
        <taxon>Pseudonocardiaceae</taxon>
        <taxon>Saccharothrix</taxon>
    </lineage>
</organism>
<gene>
    <name evidence="2" type="ORF">C8E97_4225</name>
</gene>